<dbReference type="EMBL" id="JBHLTL010000011">
    <property type="protein sequence ID" value="MFC0590805.1"/>
    <property type="molecule type" value="Genomic_DNA"/>
</dbReference>
<gene>
    <name evidence="2" type="ORF">ACFFF7_15455</name>
</gene>
<reference evidence="2 3" key="1">
    <citation type="submission" date="2024-09" db="EMBL/GenBank/DDBJ databases">
        <authorList>
            <person name="Sun Q."/>
            <person name="Mori K."/>
        </authorList>
    </citation>
    <scope>NUCLEOTIDE SEQUENCE [LARGE SCALE GENOMIC DNA]</scope>
    <source>
        <strain evidence="2 3">NCAIM B.02537</strain>
    </source>
</reference>
<sequence>MTIQELLTCQEVMQLTGIRSRTTIWRRIQRGAFPAPLDFGSGRLRWKSKDISDWVNSLPKRRY</sequence>
<evidence type="ECO:0000313" key="2">
    <source>
        <dbReference type="EMBL" id="MFC0590805.1"/>
    </source>
</evidence>
<accession>A0ABV6PLV3</accession>
<organism evidence="2 3">
    <name type="scientific">Novosphingobium aquiterrae</name>
    <dbReference type="NCBI Taxonomy" id="624388"/>
    <lineage>
        <taxon>Bacteria</taxon>
        <taxon>Pseudomonadati</taxon>
        <taxon>Pseudomonadota</taxon>
        <taxon>Alphaproteobacteria</taxon>
        <taxon>Sphingomonadales</taxon>
        <taxon>Sphingomonadaceae</taxon>
        <taxon>Novosphingobium</taxon>
    </lineage>
</organism>
<dbReference type="RefSeq" id="WP_379482234.1">
    <property type="nucleotide sequence ID" value="NZ_JBHLTL010000011.1"/>
</dbReference>
<dbReference type="InterPro" id="IPR041657">
    <property type="entry name" value="HTH_17"/>
</dbReference>
<proteinExistence type="predicted"/>
<feature type="domain" description="Helix-turn-helix" evidence="1">
    <location>
        <begin position="6"/>
        <end position="57"/>
    </location>
</feature>
<protein>
    <submittedName>
        <fullName evidence="2">Helix-turn-helix transcriptional regulator</fullName>
    </submittedName>
</protein>
<comment type="caution">
    <text evidence="2">The sequence shown here is derived from an EMBL/GenBank/DDBJ whole genome shotgun (WGS) entry which is preliminary data.</text>
</comment>
<evidence type="ECO:0000313" key="3">
    <source>
        <dbReference type="Proteomes" id="UP001589943"/>
    </source>
</evidence>
<dbReference type="Pfam" id="PF12728">
    <property type="entry name" value="HTH_17"/>
    <property type="match status" value="1"/>
</dbReference>
<evidence type="ECO:0000259" key="1">
    <source>
        <dbReference type="Pfam" id="PF12728"/>
    </source>
</evidence>
<name>A0ABV6PLV3_9SPHN</name>
<dbReference type="Gene3D" id="1.10.238.160">
    <property type="match status" value="1"/>
</dbReference>
<keyword evidence="3" id="KW-1185">Reference proteome</keyword>
<dbReference type="Proteomes" id="UP001589943">
    <property type="component" value="Unassembled WGS sequence"/>
</dbReference>